<dbReference type="VEuPathDB" id="FungiDB:HCDG_01176"/>
<organism evidence="1 2">
    <name type="scientific">Ajellomyces capsulatus (strain H143)</name>
    <name type="common">Darling's disease fungus</name>
    <name type="synonym">Histoplasma capsulatum</name>
    <dbReference type="NCBI Taxonomy" id="544712"/>
    <lineage>
        <taxon>Eukaryota</taxon>
        <taxon>Fungi</taxon>
        <taxon>Dikarya</taxon>
        <taxon>Ascomycota</taxon>
        <taxon>Pezizomycotina</taxon>
        <taxon>Eurotiomycetes</taxon>
        <taxon>Eurotiomycetidae</taxon>
        <taxon>Onygenales</taxon>
        <taxon>Ajellomycetaceae</taxon>
        <taxon>Histoplasma</taxon>
    </lineage>
</organism>
<dbReference type="OMA" id="RISTDLM"/>
<sequence length="143" mass="15644">MVSTGRRYRYTVGAGPKTDHTTTGFLPAAAYISTSKRPPAGAYCYTALINIFSLRWRVRISTDLMSEGIKACRGPGIASVGYSFPTLQNHPETFQRAALGIRMLNMLGNRFNGTLSNPAINICSSSLGNESHFWSIPSPEILR</sequence>
<dbReference type="HOGENOM" id="CLU_1805610_0_0_1"/>
<dbReference type="AlphaFoldDB" id="C6H394"/>
<accession>C6H394</accession>
<reference evidence="2" key="1">
    <citation type="submission" date="2009-05" db="EMBL/GenBank/DDBJ databases">
        <title>The genome sequence of Ajellomyces capsulatus strain H143.</title>
        <authorList>
            <person name="Champion M."/>
            <person name="Cuomo C.A."/>
            <person name="Ma L.-J."/>
            <person name="Henn M.R."/>
            <person name="Sil A."/>
            <person name="Goldman B."/>
            <person name="Young S.K."/>
            <person name="Kodira C.D."/>
            <person name="Zeng Q."/>
            <person name="Koehrsen M."/>
            <person name="Alvarado L."/>
            <person name="Berlin A.M."/>
            <person name="Borenstein D."/>
            <person name="Chen Z."/>
            <person name="Engels R."/>
            <person name="Freedman E."/>
            <person name="Gellesch M."/>
            <person name="Goldberg J."/>
            <person name="Griggs A."/>
            <person name="Gujja S."/>
            <person name="Heiman D.I."/>
            <person name="Hepburn T.A."/>
            <person name="Howarth C."/>
            <person name="Jen D."/>
            <person name="Larson L."/>
            <person name="Lewis B."/>
            <person name="Mehta T."/>
            <person name="Park D."/>
            <person name="Pearson M."/>
            <person name="Roberts A."/>
            <person name="Saif S."/>
            <person name="Shea T.D."/>
            <person name="Shenoy N."/>
            <person name="Sisk P."/>
            <person name="Stolte C."/>
            <person name="Sykes S."/>
            <person name="Walk T."/>
            <person name="White J."/>
            <person name="Yandava C."/>
            <person name="Klein B."/>
            <person name="McEwen J.G."/>
            <person name="Puccia R."/>
            <person name="Goldman G.H."/>
            <person name="Felipe M.S."/>
            <person name="Nino-Vega G."/>
            <person name="San-Blas G."/>
            <person name="Taylor J.W."/>
            <person name="Mendoza L."/>
            <person name="Galagan J.E."/>
            <person name="Nusbaum C."/>
            <person name="Birren B.W."/>
        </authorList>
    </citation>
    <scope>NUCLEOTIDE SEQUENCE [LARGE SCALE GENOMIC DNA]</scope>
    <source>
        <strain evidence="2">H143</strain>
    </source>
</reference>
<evidence type="ECO:0000313" key="1">
    <source>
        <dbReference type="EMBL" id="EER45597.1"/>
    </source>
</evidence>
<dbReference type="OrthoDB" id="10433078at2759"/>
<protein>
    <submittedName>
        <fullName evidence="1">Uncharacterized protein</fullName>
    </submittedName>
</protein>
<gene>
    <name evidence="1" type="ORF">HCDG_01176</name>
</gene>
<dbReference type="Proteomes" id="UP000002624">
    <property type="component" value="Unassembled WGS sequence"/>
</dbReference>
<evidence type="ECO:0000313" key="2">
    <source>
        <dbReference type="Proteomes" id="UP000002624"/>
    </source>
</evidence>
<dbReference type="EMBL" id="GG692419">
    <property type="protein sequence ID" value="EER45597.1"/>
    <property type="molecule type" value="Genomic_DNA"/>
</dbReference>
<proteinExistence type="predicted"/>
<name>C6H394_AJECH</name>